<dbReference type="InterPro" id="IPR036291">
    <property type="entry name" value="NAD(P)-bd_dom_sf"/>
</dbReference>
<dbReference type="CDD" id="cd05288">
    <property type="entry name" value="PGDH"/>
    <property type="match status" value="1"/>
</dbReference>
<dbReference type="GO" id="GO:0016628">
    <property type="term" value="F:oxidoreductase activity, acting on the CH-CH group of donors, NAD or NADP as acceptor"/>
    <property type="evidence" value="ECO:0007669"/>
    <property type="project" value="InterPro"/>
</dbReference>
<keyword evidence="2" id="KW-1133">Transmembrane helix</keyword>
<dbReference type="STRING" id="1166337.SAMN05192580_1591"/>
<sequence length="332" mass="35483">MRSREVRLERRPNGAPVAEDFSFAEVQLPPPGPGEVQVRNLWMTMDPAMRGRMSEARSYVPPFELGKAMEGPAVGEIVASGDPAFAPGDLVWSRLGWREGFIAPVTKVEKRERDLPPQAYLGFAGMTGLTAWVGLLHAAALKPGDVVFVSAASGGVGSVVCQIAKLMGHKVIGAAGGPRKQAFLTDVLKLDGAIDYKAEPSLTKALARAAPDGIDVYFDNVGGEHLQAALAIANKGARFALCGMISQYNSTEPSAAPRNLTQAVTKELRLQGFIALNHLDKMDAFLADVRSWHAAGQLEQVETVYEGLDRSLDAFNGLFNGEGLGKMLVKLG</sequence>
<dbReference type="InterPro" id="IPR020843">
    <property type="entry name" value="ER"/>
</dbReference>
<evidence type="ECO:0000313" key="5">
    <source>
        <dbReference type="Proteomes" id="UP000198824"/>
    </source>
</evidence>
<gene>
    <name evidence="4" type="ORF">SAMN05192580_1591</name>
</gene>
<feature type="domain" description="Enoyl reductase (ER)" evidence="3">
    <location>
        <begin position="16"/>
        <end position="329"/>
    </location>
</feature>
<dbReference type="PANTHER" id="PTHR43205">
    <property type="entry name" value="PROSTAGLANDIN REDUCTASE"/>
    <property type="match status" value="1"/>
</dbReference>
<keyword evidence="2" id="KW-0812">Transmembrane</keyword>
<keyword evidence="2" id="KW-0472">Membrane</keyword>
<dbReference type="OrthoDB" id="9805663at2"/>
<dbReference type="InterPro" id="IPR013149">
    <property type="entry name" value="ADH-like_C"/>
</dbReference>
<keyword evidence="1" id="KW-0560">Oxidoreductase</keyword>
<feature type="transmembrane region" description="Helical" evidence="2">
    <location>
        <begin position="119"/>
        <end position="140"/>
    </location>
</feature>
<organism evidence="4 5">
    <name type="scientific">Sphingomonas jatrophae</name>
    <dbReference type="NCBI Taxonomy" id="1166337"/>
    <lineage>
        <taxon>Bacteria</taxon>
        <taxon>Pseudomonadati</taxon>
        <taxon>Pseudomonadota</taxon>
        <taxon>Alphaproteobacteria</taxon>
        <taxon>Sphingomonadales</taxon>
        <taxon>Sphingomonadaceae</taxon>
        <taxon>Sphingomonas</taxon>
    </lineage>
</organism>
<dbReference type="Proteomes" id="UP000198824">
    <property type="component" value="Unassembled WGS sequence"/>
</dbReference>
<dbReference type="Gene3D" id="3.90.180.10">
    <property type="entry name" value="Medium-chain alcohol dehydrogenases, catalytic domain"/>
    <property type="match status" value="1"/>
</dbReference>
<dbReference type="Pfam" id="PF16884">
    <property type="entry name" value="ADH_N_2"/>
    <property type="match status" value="1"/>
</dbReference>
<evidence type="ECO:0000259" key="3">
    <source>
        <dbReference type="SMART" id="SM00829"/>
    </source>
</evidence>
<dbReference type="Pfam" id="PF00107">
    <property type="entry name" value="ADH_zinc_N"/>
    <property type="match status" value="1"/>
</dbReference>
<dbReference type="Gene3D" id="3.40.50.720">
    <property type="entry name" value="NAD(P)-binding Rossmann-like Domain"/>
    <property type="match status" value="1"/>
</dbReference>
<dbReference type="AlphaFoldDB" id="A0A1I6KDC3"/>
<proteinExistence type="predicted"/>
<reference evidence="4 5" key="1">
    <citation type="submission" date="2016-10" db="EMBL/GenBank/DDBJ databases">
        <authorList>
            <person name="de Groot N.N."/>
        </authorList>
    </citation>
    <scope>NUCLEOTIDE SEQUENCE [LARGE SCALE GENOMIC DNA]</scope>
    <source>
        <strain evidence="4 5">S5-249</strain>
    </source>
</reference>
<name>A0A1I6KDC3_9SPHN</name>
<dbReference type="InterPro" id="IPR045010">
    <property type="entry name" value="MDR_fam"/>
</dbReference>
<dbReference type="FunFam" id="3.40.50.720:FF:000121">
    <property type="entry name" value="Prostaglandin reductase 2"/>
    <property type="match status" value="1"/>
</dbReference>
<dbReference type="SUPFAM" id="SSF50129">
    <property type="entry name" value="GroES-like"/>
    <property type="match status" value="1"/>
</dbReference>
<accession>A0A1I6KDC3</accession>
<dbReference type="InterPro" id="IPR041694">
    <property type="entry name" value="ADH_N_2"/>
</dbReference>
<dbReference type="PANTHER" id="PTHR43205:SF7">
    <property type="entry name" value="PROSTAGLANDIN REDUCTASE 1"/>
    <property type="match status" value="1"/>
</dbReference>
<dbReference type="SMART" id="SM00829">
    <property type="entry name" value="PKS_ER"/>
    <property type="match status" value="1"/>
</dbReference>
<evidence type="ECO:0000256" key="1">
    <source>
        <dbReference type="ARBA" id="ARBA00023002"/>
    </source>
</evidence>
<keyword evidence="5" id="KW-1185">Reference proteome</keyword>
<protein>
    <recommendedName>
        <fullName evidence="3">Enoyl reductase (ER) domain-containing protein</fullName>
    </recommendedName>
</protein>
<evidence type="ECO:0000256" key="2">
    <source>
        <dbReference type="SAM" id="Phobius"/>
    </source>
</evidence>
<dbReference type="EMBL" id="FOZG01000001">
    <property type="protein sequence ID" value="SFR89154.1"/>
    <property type="molecule type" value="Genomic_DNA"/>
</dbReference>
<dbReference type="SUPFAM" id="SSF51735">
    <property type="entry name" value="NAD(P)-binding Rossmann-fold domains"/>
    <property type="match status" value="1"/>
</dbReference>
<dbReference type="InterPro" id="IPR011032">
    <property type="entry name" value="GroES-like_sf"/>
</dbReference>
<evidence type="ECO:0000313" key="4">
    <source>
        <dbReference type="EMBL" id="SFR89154.1"/>
    </source>
</evidence>